<reference evidence="2" key="1">
    <citation type="submission" date="2022-08" db="EMBL/GenBank/DDBJ databases">
        <authorList>
            <person name="Kim S.-J."/>
        </authorList>
    </citation>
    <scope>NUCLEOTIDE SEQUENCE</scope>
    <source>
        <strain evidence="2">KJ</strain>
    </source>
</reference>
<sequence>MGELPRTGATKPDSSVAAGAALRLAGFPCFGRHDTTPSYVSGTTFRAKYRQTTAYAATTAFKRPSSGVDPARYSTVFTDVRQPFSRQSRARPEMHFKHPEKARAAIQKADTLPLRP</sequence>
<organism evidence="2 3">
    <name type="scientific">Paraburkholderia fungorum</name>
    <dbReference type="NCBI Taxonomy" id="134537"/>
    <lineage>
        <taxon>Bacteria</taxon>
        <taxon>Pseudomonadati</taxon>
        <taxon>Pseudomonadota</taxon>
        <taxon>Betaproteobacteria</taxon>
        <taxon>Burkholderiales</taxon>
        <taxon>Burkholderiaceae</taxon>
        <taxon>Paraburkholderia</taxon>
    </lineage>
</organism>
<dbReference type="EMBL" id="JANSLM010000009">
    <property type="protein sequence ID" value="MDT8840492.1"/>
    <property type="molecule type" value="Genomic_DNA"/>
</dbReference>
<dbReference type="Proteomes" id="UP001246473">
    <property type="component" value="Unassembled WGS sequence"/>
</dbReference>
<accession>A0AAP5UXP1</accession>
<evidence type="ECO:0000256" key="1">
    <source>
        <dbReference type="SAM" id="MobiDB-lite"/>
    </source>
</evidence>
<gene>
    <name evidence="2" type="ORF">ParKJ_24000</name>
</gene>
<evidence type="ECO:0000313" key="2">
    <source>
        <dbReference type="EMBL" id="MDT8840492.1"/>
    </source>
</evidence>
<protein>
    <submittedName>
        <fullName evidence="2">Uncharacterized protein</fullName>
    </submittedName>
</protein>
<name>A0AAP5UXP1_9BURK</name>
<feature type="compositionally biased region" description="Basic and acidic residues" evidence="1">
    <location>
        <begin position="90"/>
        <end position="103"/>
    </location>
</feature>
<evidence type="ECO:0000313" key="3">
    <source>
        <dbReference type="Proteomes" id="UP001246473"/>
    </source>
</evidence>
<dbReference type="AlphaFoldDB" id="A0AAP5UXP1"/>
<proteinExistence type="predicted"/>
<feature type="region of interest" description="Disordered" evidence="1">
    <location>
        <begin position="83"/>
        <end position="116"/>
    </location>
</feature>
<comment type="caution">
    <text evidence="2">The sequence shown here is derived from an EMBL/GenBank/DDBJ whole genome shotgun (WGS) entry which is preliminary data.</text>
</comment>
<dbReference type="RefSeq" id="WP_144193895.1">
    <property type="nucleotide sequence ID" value="NZ_CAKZHR010000052.1"/>
</dbReference>